<dbReference type="KEGG" id="sli:Slin_5463"/>
<dbReference type="RefSeq" id="WP_012929925.1">
    <property type="nucleotide sequence ID" value="NC_013730.1"/>
</dbReference>
<evidence type="ECO:0000313" key="4">
    <source>
        <dbReference type="Proteomes" id="UP000002028"/>
    </source>
</evidence>
<keyword evidence="1" id="KW-0732">Signal</keyword>
<dbReference type="InterPro" id="IPR024079">
    <property type="entry name" value="MetalloPept_cat_dom_sf"/>
</dbReference>
<feature type="domain" description="Secretion system C-terminal sorting" evidence="2">
    <location>
        <begin position="804"/>
        <end position="880"/>
    </location>
</feature>
<dbReference type="InterPro" id="IPR026444">
    <property type="entry name" value="Secre_tail"/>
</dbReference>
<keyword evidence="4" id="KW-1185">Reference proteome</keyword>
<dbReference type="STRING" id="504472.Slin_5463"/>
<dbReference type="eggNOG" id="COG4447">
    <property type="taxonomic scope" value="Bacteria"/>
</dbReference>
<dbReference type="Proteomes" id="UP000002028">
    <property type="component" value="Chromosome"/>
</dbReference>
<evidence type="ECO:0000259" key="2">
    <source>
        <dbReference type="Pfam" id="PF18962"/>
    </source>
</evidence>
<dbReference type="SUPFAM" id="SSF55486">
    <property type="entry name" value="Metalloproteases ('zincins'), catalytic domain"/>
    <property type="match status" value="1"/>
</dbReference>
<feature type="signal peptide" evidence="1">
    <location>
        <begin position="1"/>
        <end position="23"/>
    </location>
</feature>
<dbReference type="NCBIfam" id="TIGR04183">
    <property type="entry name" value="Por_Secre_tail"/>
    <property type="match status" value="1"/>
</dbReference>
<dbReference type="AlphaFoldDB" id="D2QFW6"/>
<proteinExistence type="predicted"/>
<dbReference type="Gene3D" id="3.40.390.10">
    <property type="entry name" value="Collagenase (Catalytic Domain)"/>
    <property type="match status" value="1"/>
</dbReference>
<organism evidence="3 4">
    <name type="scientific">Spirosoma linguale (strain ATCC 33905 / DSM 74 / LMG 10896 / Claus 1)</name>
    <dbReference type="NCBI Taxonomy" id="504472"/>
    <lineage>
        <taxon>Bacteria</taxon>
        <taxon>Pseudomonadati</taxon>
        <taxon>Bacteroidota</taxon>
        <taxon>Cytophagia</taxon>
        <taxon>Cytophagales</taxon>
        <taxon>Cytophagaceae</taxon>
        <taxon>Spirosoma</taxon>
    </lineage>
</organism>
<dbReference type="GO" id="GO:0008237">
    <property type="term" value="F:metallopeptidase activity"/>
    <property type="evidence" value="ECO:0007669"/>
    <property type="project" value="InterPro"/>
</dbReference>
<gene>
    <name evidence="3" type="ordered locus">Slin_5463</name>
</gene>
<sequence length="884" mass="96636">MTCGNVFRVISAIGLLGAQLCLAQKNSSPTLTGPVTKPVSLSIQGNKISYYSTGQDGSGHVPAPASFLRQTSSNRYAVAARPLAPTAQFIVNYTNFTAEARRAFQYAVDIWSTLIVSPVPIRIQANWVSQEPNLLGSAGPASYRYSFDGSQKVRAFYPVALAEKIARRELNNPTDPDIIADFNRNNNWYYGTDGKTPKGQTDLVTAVLHELAHGLGFIGFFSVESGKGDQGNGQYLADLPSVYDCFIENGLRKRLITSQADYPNNSIALNRQLTGGDLYLNGTVLRQTSGLRLKLNAQAQFDRAANVYHLNEDIYPTGTINSLMSARLAQGQSMHTPGPLVLAFFSDLEWKTTSVLHEPVLNVEENRDFVFSVRVISDTTLIPGSVRLFYRKSVPTAKDTVATAVSPVRVGSTDEYRYTLPASQASGDTWYYFQAQDASERTFTNPGKFTTGSQTWHHMRVGPDNTPPVIQYSPSKYTILSTTVADSLPIYARIADDRSGIGAAYVEYQINGVAQPSRQLRYGRRTVNNAIYDSVYSTRIDFPANSLKAGDRLTYRIVARDSSRSKNQQVNPVTGFHELRVVAPQPVRDQYINTFDNVATAGDFAGSGFSLATPVGFGSGAIHSEHPYRNGADFRGQSSFEYVLLSPIRIKANPDSAVIRFDEVVLVEPGTPGSKPGDATFYDYVVVEGSTDNGRTWTALVDAYSSADKTDWLTAYKAKLISGLDGEQNSETIGVPALLRHRDISILKPGSPFRAGDQLLIRFRLVSDQLAYGWGWAVDNLRIQAPPAPLVLAEEPASAGVFLVYPNPVTNGAVQVNVDLTTNVSDVQLRMIGPTGQVLRQQTLPVSGKKVRQQLDLSHMASGLYIWQLAVGDAVLTQKVLLVN</sequence>
<evidence type="ECO:0000313" key="3">
    <source>
        <dbReference type="EMBL" id="ADB41429.1"/>
    </source>
</evidence>
<dbReference type="HOGENOM" id="CLU_327542_0_0_10"/>
<name>D2QFW6_SPILD</name>
<reference evidence="3 4" key="1">
    <citation type="journal article" date="2010" name="Stand. Genomic Sci.">
        <title>Complete genome sequence of Spirosoma linguale type strain (1).</title>
        <authorList>
            <person name="Lail K."/>
            <person name="Sikorski J."/>
            <person name="Saunders E."/>
            <person name="Lapidus A."/>
            <person name="Glavina Del Rio T."/>
            <person name="Copeland A."/>
            <person name="Tice H."/>
            <person name="Cheng J.-F."/>
            <person name="Lucas S."/>
            <person name="Nolan M."/>
            <person name="Bruce D."/>
            <person name="Goodwin L."/>
            <person name="Pitluck S."/>
            <person name="Ivanova N."/>
            <person name="Mavromatis K."/>
            <person name="Ovchinnikova G."/>
            <person name="Pati A."/>
            <person name="Chen A."/>
            <person name="Palaniappan K."/>
            <person name="Land M."/>
            <person name="Hauser L."/>
            <person name="Chang Y.-J."/>
            <person name="Jeffries C.D."/>
            <person name="Chain P."/>
            <person name="Brettin T."/>
            <person name="Detter J.C."/>
            <person name="Schuetze A."/>
            <person name="Rohde M."/>
            <person name="Tindall B.J."/>
            <person name="Goeker M."/>
            <person name="Bristow J."/>
            <person name="Eisen J.A."/>
            <person name="Markowitz V."/>
            <person name="Hugenholtz P."/>
            <person name="Kyrpides N.C."/>
            <person name="Klenk H.-P."/>
            <person name="Chen F."/>
        </authorList>
    </citation>
    <scope>NUCLEOTIDE SEQUENCE [LARGE SCALE GENOMIC DNA]</scope>
    <source>
        <strain evidence="4">ATCC 33905 / DSM 74 / LMG 10896 / Claus 1</strain>
    </source>
</reference>
<dbReference type="eggNOG" id="COG3291">
    <property type="taxonomic scope" value="Bacteria"/>
</dbReference>
<evidence type="ECO:0000256" key="1">
    <source>
        <dbReference type="SAM" id="SignalP"/>
    </source>
</evidence>
<accession>D2QFW6</accession>
<protein>
    <recommendedName>
        <fullName evidence="2">Secretion system C-terminal sorting domain-containing protein</fullName>
    </recommendedName>
</protein>
<feature type="chain" id="PRO_5003035506" description="Secretion system C-terminal sorting domain-containing protein" evidence="1">
    <location>
        <begin position="24"/>
        <end position="884"/>
    </location>
</feature>
<dbReference type="Pfam" id="PF18962">
    <property type="entry name" value="Por_Secre_tail"/>
    <property type="match status" value="1"/>
</dbReference>
<dbReference type="EMBL" id="CP001769">
    <property type="protein sequence ID" value="ADB41429.1"/>
    <property type="molecule type" value="Genomic_DNA"/>
</dbReference>